<protein>
    <submittedName>
        <fullName evidence="1">Uncharacterized protein</fullName>
    </submittedName>
</protein>
<name>A0A426X8P4_ENSVE</name>
<dbReference type="Proteomes" id="UP000287651">
    <property type="component" value="Unassembled WGS sequence"/>
</dbReference>
<comment type="caution">
    <text evidence="1">The sequence shown here is derived from an EMBL/GenBank/DDBJ whole genome shotgun (WGS) entry which is preliminary data.</text>
</comment>
<dbReference type="AlphaFoldDB" id="A0A426X8P4"/>
<dbReference type="EMBL" id="AMZH03024494">
    <property type="protein sequence ID" value="RRT35818.1"/>
    <property type="molecule type" value="Genomic_DNA"/>
</dbReference>
<evidence type="ECO:0000313" key="1">
    <source>
        <dbReference type="EMBL" id="RRT35818.1"/>
    </source>
</evidence>
<proteinExistence type="predicted"/>
<reference evidence="1 2" key="1">
    <citation type="journal article" date="2014" name="Agronomy (Basel)">
        <title>A Draft Genome Sequence for Ensete ventricosum, the Drought-Tolerant Tree Against Hunger.</title>
        <authorList>
            <person name="Harrison J."/>
            <person name="Moore K.A."/>
            <person name="Paszkiewicz K."/>
            <person name="Jones T."/>
            <person name="Grant M."/>
            <person name="Ambacheew D."/>
            <person name="Muzemil S."/>
            <person name="Studholme D.J."/>
        </authorList>
    </citation>
    <scope>NUCLEOTIDE SEQUENCE [LARGE SCALE GENOMIC DNA]</scope>
</reference>
<sequence>MTAQRLRSRQRLPTQAHLTVAAVAVGAAVPRGSRRVPMRVENGKRLAGIEAEEAKQEQKEAAAGGGGRSHRELLSSLLGFQEAKYQLQCPDLDVQTATAVCLTYIDQQTHPLTTP</sequence>
<gene>
    <name evidence="1" type="ORF">B296_00045455</name>
</gene>
<organism evidence="1 2">
    <name type="scientific">Ensete ventricosum</name>
    <name type="common">Abyssinian banana</name>
    <name type="synonym">Musa ensete</name>
    <dbReference type="NCBI Taxonomy" id="4639"/>
    <lineage>
        <taxon>Eukaryota</taxon>
        <taxon>Viridiplantae</taxon>
        <taxon>Streptophyta</taxon>
        <taxon>Embryophyta</taxon>
        <taxon>Tracheophyta</taxon>
        <taxon>Spermatophyta</taxon>
        <taxon>Magnoliopsida</taxon>
        <taxon>Liliopsida</taxon>
        <taxon>Zingiberales</taxon>
        <taxon>Musaceae</taxon>
        <taxon>Ensete</taxon>
    </lineage>
</organism>
<evidence type="ECO:0000313" key="2">
    <source>
        <dbReference type="Proteomes" id="UP000287651"/>
    </source>
</evidence>
<accession>A0A426X8P4</accession>